<evidence type="ECO:0000313" key="2">
    <source>
        <dbReference type="Proteomes" id="UP001153678"/>
    </source>
</evidence>
<dbReference type="EMBL" id="CAMKVN010005644">
    <property type="protein sequence ID" value="CAI2189153.1"/>
    <property type="molecule type" value="Genomic_DNA"/>
</dbReference>
<protein>
    <submittedName>
        <fullName evidence="1">7044_t:CDS:1</fullName>
    </submittedName>
</protein>
<dbReference type="PANTHER" id="PTHR33266:SF1">
    <property type="entry name" value="F-BOX DOMAIN-CONTAINING PROTEIN"/>
    <property type="match status" value="1"/>
</dbReference>
<sequence length="286" mass="32015">MFFRSIRNRNLTTGISRLQLQDQGLWICYNDECVSLPENILEIFNVGNLIPIIKVQLKIKGDIAIRNGSDILEKRSLAQAGVDLTNILHLASQKIHNFNKNKKKDHLANLVCISCSFALEVCPQIAKVKMLIASHMITAIGISDDRIDLLCTYPSNPILASEALKEIIKFSCGVVEAREREELVSRILFLKAYVHAVKINQLPPVTYLKKIPLSIFLKALCKGIDEKIDDLLVKMHINEAEIVPALVHPRSTFDNNNFKGIILGIYIDSGTSNQSIDIKEVDSIVT</sequence>
<dbReference type="Proteomes" id="UP001153678">
    <property type="component" value="Unassembled WGS sequence"/>
</dbReference>
<dbReference type="AlphaFoldDB" id="A0A9W4WV52"/>
<gene>
    <name evidence="1" type="ORF">FWILDA_LOCUS13938</name>
</gene>
<organism evidence="1 2">
    <name type="scientific">Funneliformis geosporum</name>
    <dbReference type="NCBI Taxonomy" id="1117311"/>
    <lineage>
        <taxon>Eukaryota</taxon>
        <taxon>Fungi</taxon>
        <taxon>Fungi incertae sedis</taxon>
        <taxon>Mucoromycota</taxon>
        <taxon>Glomeromycotina</taxon>
        <taxon>Glomeromycetes</taxon>
        <taxon>Glomerales</taxon>
        <taxon>Glomeraceae</taxon>
        <taxon>Funneliformis</taxon>
    </lineage>
</organism>
<evidence type="ECO:0000313" key="1">
    <source>
        <dbReference type="EMBL" id="CAI2189153.1"/>
    </source>
</evidence>
<reference evidence="1" key="1">
    <citation type="submission" date="2022-08" db="EMBL/GenBank/DDBJ databases">
        <authorList>
            <person name="Kallberg Y."/>
            <person name="Tangrot J."/>
            <person name="Rosling A."/>
        </authorList>
    </citation>
    <scope>NUCLEOTIDE SEQUENCE</scope>
    <source>
        <strain evidence="1">Wild A</strain>
    </source>
</reference>
<proteinExistence type="predicted"/>
<comment type="caution">
    <text evidence="1">The sequence shown here is derived from an EMBL/GenBank/DDBJ whole genome shotgun (WGS) entry which is preliminary data.</text>
</comment>
<feature type="non-terminal residue" evidence="1">
    <location>
        <position position="286"/>
    </location>
</feature>
<dbReference type="PANTHER" id="PTHR33266">
    <property type="entry name" value="CHROMOSOME 15, WHOLE GENOME SHOTGUN SEQUENCE"/>
    <property type="match status" value="1"/>
</dbReference>
<keyword evidence="2" id="KW-1185">Reference proteome</keyword>
<accession>A0A9W4WV52</accession>
<dbReference type="OrthoDB" id="107110at2759"/>
<name>A0A9W4WV52_9GLOM</name>